<evidence type="ECO:0000313" key="3">
    <source>
        <dbReference type="Proteomes" id="UP001168640"/>
    </source>
</evidence>
<accession>A0ABT8W1K6</accession>
<dbReference type="InterPro" id="IPR044992">
    <property type="entry name" value="ChyE-like"/>
</dbReference>
<dbReference type="Proteomes" id="UP001168640">
    <property type="component" value="Unassembled WGS sequence"/>
</dbReference>
<organism evidence="2 3">
    <name type="scientific">Marinobacter suaedae</name>
    <dbReference type="NCBI Taxonomy" id="3057675"/>
    <lineage>
        <taxon>Bacteria</taxon>
        <taxon>Pseudomonadati</taxon>
        <taxon>Pseudomonadota</taxon>
        <taxon>Gammaproteobacteria</taxon>
        <taxon>Pseudomonadales</taxon>
        <taxon>Marinobacteraceae</taxon>
        <taxon>Marinobacter</taxon>
    </lineage>
</organism>
<dbReference type="Gene3D" id="3.40.50.880">
    <property type="match status" value="1"/>
</dbReference>
<dbReference type="PROSITE" id="PS51273">
    <property type="entry name" value="GATASE_TYPE_1"/>
    <property type="match status" value="1"/>
</dbReference>
<sequence>MTLKIGILATGITPDPLISEFGSFGDMFERLFDQAGHTFDYVHFDVRDGEFPESSTVCDGWIISGSKSNVYENLPWMQKLKVLIREIYQADRPMLGICFGHQIIADAFGAHVHRYPGGWGVGLHEYSLTKDVQGLGLAASKFTLSVMHQDQVLEKPEAAEIVAESSFCPFAVLQYDNRILTFQAHPEFDITFETRLVQHLRGQSVPESDADKALEGLTVSGASTDSLAIAHWMAGFLLRNQTKPETESSKGAVAHTG</sequence>
<proteinExistence type="predicted"/>
<name>A0ABT8W1K6_9GAMM</name>
<feature type="domain" description="Glutamine amidotransferase" evidence="1">
    <location>
        <begin position="21"/>
        <end position="191"/>
    </location>
</feature>
<evidence type="ECO:0000259" key="1">
    <source>
        <dbReference type="Pfam" id="PF00117"/>
    </source>
</evidence>
<dbReference type="SUPFAM" id="SSF52317">
    <property type="entry name" value="Class I glutamine amidotransferase-like"/>
    <property type="match status" value="1"/>
</dbReference>
<dbReference type="CDD" id="cd01741">
    <property type="entry name" value="GATase1_1"/>
    <property type="match status" value="1"/>
</dbReference>
<protein>
    <submittedName>
        <fullName evidence="2">Glutamine amidotransferase</fullName>
    </submittedName>
</protein>
<comment type="caution">
    <text evidence="2">The sequence shown here is derived from an EMBL/GenBank/DDBJ whole genome shotgun (WGS) entry which is preliminary data.</text>
</comment>
<dbReference type="PANTHER" id="PTHR42695:SF5">
    <property type="entry name" value="GLUTAMINE AMIDOTRANSFERASE YLR126C-RELATED"/>
    <property type="match status" value="1"/>
</dbReference>
<dbReference type="InterPro" id="IPR029062">
    <property type="entry name" value="Class_I_gatase-like"/>
</dbReference>
<dbReference type="PANTHER" id="PTHR42695">
    <property type="entry name" value="GLUTAMINE AMIDOTRANSFERASE YLR126C-RELATED"/>
    <property type="match status" value="1"/>
</dbReference>
<gene>
    <name evidence="2" type="ORF">QVZ43_10350</name>
</gene>
<dbReference type="EMBL" id="JAUMIS010000002">
    <property type="protein sequence ID" value="MDO3722122.1"/>
    <property type="molecule type" value="Genomic_DNA"/>
</dbReference>
<dbReference type="InterPro" id="IPR017926">
    <property type="entry name" value="GATASE"/>
</dbReference>
<reference evidence="2" key="1">
    <citation type="submission" date="2023-07" db="EMBL/GenBank/DDBJ databases">
        <title>Marinobacter sp. chi1 genome sequencing and assembly.</title>
        <authorList>
            <person name="Park S."/>
        </authorList>
    </citation>
    <scope>NUCLEOTIDE SEQUENCE</scope>
    <source>
        <strain evidence="2">Chi1</strain>
    </source>
</reference>
<dbReference type="Pfam" id="PF00117">
    <property type="entry name" value="GATase"/>
    <property type="match status" value="1"/>
</dbReference>
<keyword evidence="3" id="KW-1185">Reference proteome</keyword>
<dbReference type="RefSeq" id="WP_302909873.1">
    <property type="nucleotide sequence ID" value="NZ_JAUMIS010000002.1"/>
</dbReference>
<evidence type="ECO:0000313" key="2">
    <source>
        <dbReference type="EMBL" id="MDO3722122.1"/>
    </source>
</evidence>
<keyword evidence="2" id="KW-0315">Glutamine amidotransferase</keyword>